<keyword evidence="1" id="KW-0677">Repeat</keyword>
<gene>
    <name evidence="4" type="ORF">JYZ213_LOCUS36401</name>
    <name evidence="5" type="ORF">OXD698_LOCUS26396</name>
</gene>
<evidence type="ECO:0000313" key="6">
    <source>
        <dbReference type="Proteomes" id="UP000663844"/>
    </source>
</evidence>
<name>A0A819KK27_9BILA</name>
<dbReference type="Proteomes" id="UP000663845">
    <property type="component" value="Unassembled WGS sequence"/>
</dbReference>
<keyword evidence="2 3" id="KW-0802">TPR repeat</keyword>
<evidence type="ECO:0000256" key="1">
    <source>
        <dbReference type="ARBA" id="ARBA00022737"/>
    </source>
</evidence>
<dbReference type="SUPFAM" id="SSF48452">
    <property type="entry name" value="TPR-like"/>
    <property type="match status" value="1"/>
</dbReference>
<accession>A0A819KK27</accession>
<dbReference type="PANTHER" id="PTHR45641:SF19">
    <property type="entry name" value="NEPHROCYSTIN-3"/>
    <property type="match status" value="1"/>
</dbReference>
<sequence length="184" mass="21556">MELNKDNGSWIIHVTFKMGLVYMKWGRYDSAIRHFQGVLDYSSSIQSFPLEVIATFHEHLAMAYEKQRKYKEALNHWEKLLEIQTKIFEPFSIEIADTYLSMAENYLMLLEFGRVIEMWHKVKSVHLNPLSPNYNAASFLFNQMENPDTSSPEYIKTLLLQLRSHSASVKLKAQPSYISEKTEL</sequence>
<dbReference type="InterPro" id="IPR011990">
    <property type="entry name" value="TPR-like_helical_dom_sf"/>
</dbReference>
<dbReference type="Proteomes" id="UP000663844">
    <property type="component" value="Unassembled WGS sequence"/>
</dbReference>
<dbReference type="PANTHER" id="PTHR45641">
    <property type="entry name" value="TETRATRICOPEPTIDE REPEAT PROTEIN (AFU_ORTHOLOGUE AFUA_6G03870)"/>
    <property type="match status" value="1"/>
</dbReference>
<organism evidence="5 6">
    <name type="scientific">Adineta steineri</name>
    <dbReference type="NCBI Taxonomy" id="433720"/>
    <lineage>
        <taxon>Eukaryota</taxon>
        <taxon>Metazoa</taxon>
        <taxon>Spiralia</taxon>
        <taxon>Gnathifera</taxon>
        <taxon>Rotifera</taxon>
        <taxon>Eurotatoria</taxon>
        <taxon>Bdelloidea</taxon>
        <taxon>Adinetida</taxon>
        <taxon>Adinetidae</taxon>
        <taxon>Adineta</taxon>
    </lineage>
</organism>
<dbReference type="PROSITE" id="PS50005">
    <property type="entry name" value="TPR"/>
    <property type="match status" value="2"/>
</dbReference>
<dbReference type="AlphaFoldDB" id="A0A819KK27"/>
<reference evidence="5" key="1">
    <citation type="submission" date="2021-02" db="EMBL/GenBank/DDBJ databases">
        <authorList>
            <person name="Nowell W R."/>
        </authorList>
    </citation>
    <scope>NUCLEOTIDE SEQUENCE</scope>
</reference>
<protein>
    <recommendedName>
        <fullName evidence="7">Tetratricopeptide repeat protein</fullName>
    </recommendedName>
</protein>
<proteinExistence type="predicted"/>
<feature type="repeat" description="TPR" evidence="3">
    <location>
        <begin position="12"/>
        <end position="45"/>
    </location>
</feature>
<dbReference type="EMBL" id="CAJNOG010000881">
    <property type="protein sequence ID" value="CAF1376184.1"/>
    <property type="molecule type" value="Genomic_DNA"/>
</dbReference>
<dbReference type="SMART" id="SM00028">
    <property type="entry name" value="TPR"/>
    <property type="match status" value="2"/>
</dbReference>
<evidence type="ECO:0000256" key="3">
    <source>
        <dbReference type="PROSITE-ProRule" id="PRU00339"/>
    </source>
</evidence>
<evidence type="ECO:0000313" key="4">
    <source>
        <dbReference type="EMBL" id="CAF1376184.1"/>
    </source>
</evidence>
<dbReference type="Pfam" id="PF13181">
    <property type="entry name" value="TPR_8"/>
    <property type="match status" value="1"/>
</dbReference>
<evidence type="ECO:0008006" key="7">
    <source>
        <dbReference type="Google" id="ProtNLM"/>
    </source>
</evidence>
<evidence type="ECO:0000313" key="5">
    <source>
        <dbReference type="EMBL" id="CAF3945926.1"/>
    </source>
</evidence>
<dbReference type="Pfam" id="PF13424">
    <property type="entry name" value="TPR_12"/>
    <property type="match status" value="1"/>
</dbReference>
<dbReference type="EMBL" id="CAJOAZ010002626">
    <property type="protein sequence ID" value="CAF3945926.1"/>
    <property type="molecule type" value="Genomic_DNA"/>
</dbReference>
<feature type="repeat" description="TPR" evidence="3">
    <location>
        <begin position="54"/>
        <end position="87"/>
    </location>
</feature>
<dbReference type="Gene3D" id="1.25.40.10">
    <property type="entry name" value="Tetratricopeptide repeat domain"/>
    <property type="match status" value="1"/>
</dbReference>
<comment type="caution">
    <text evidence="5">The sequence shown here is derived from an EMBL/GenBank/DDBJ whole genome shotgun (WGS) entry which is preliminary data.</text>
</comment>
<dbReference type="InterPro" id="IPR019734">
    <property type="entry name" value="TPR_rpt"/>
</dbReference>
<evidence type="ECO:0000256" key="2">
    <source>
        <dbReference type="ARBA" id="ARBA00022803"/>
    </source>
</evidence>